<evidence type="ECO:0000313" key="3">
    <source>
        <dbReference type="Proteomes" id="UP000054196"/>
    </source>
</evidence>
<dbReference type="HOGENOM" id="CLU_010271_0_0_1"/>
<protein>
    <submittedName>
        <fullName evidence="2">Uncharacterized protein</fullName>
    </submittedName>
</protein>
<feature type="region of interest" description="Disordered" evidence="1">
    <location>
        <begin position="301"/>
        <end position="387"/>
    </location>
</feature>
<feature type="compositionally biased region" description="Polar residues" evidence="1">
    <location>
        <begin position="221"/>
        <end position="235"/>
    </location>
</feature>
<sequence length="871" mass="89231">MSEDDAESLFGSPPPSPPSATLDLALPTGGATTENVGTIALPGSRARSEHTVVPPVSRLSGAHPTHPRSHSQQQQQQQQQAGAHTSWSASPIPAYPRSSSTPTPTPSSRTSSPYPVTTPETTTTLTSGLASIPASDSFERRKRRKVEVSPTRTATAPPARPQPPPIPLPAPGERAPANFLRNQAALLGVAGLVGGLKPSRLTTGTNKGKGRERENGRGSGFATTTTPARRGSTPNDPIVVDGDDDDAVAVADPSHPKSAVPGSIPGTAPDKDIIANLARNQNFYPVLQSILNFIASAGGASAASAPASTPAPAPAFVPAPPTTSAPPPSTLSPQSVQTDPQPALQSQPRPSPSPYYRDTALPASPPKLPSTSHYRTRSKPTTQIEEQKRGWEITLKLAAMIQDAAIKAAAARSTSGGTAHPSPSRESSISAPISVDATAQVPPTSKGHSAEQPISSSSSIAFVDPPMQMDVDEILPSCADDTGSGWTFDANTINDDTTVDWMALLDGHSAGIGELSLAQLGIQELDFSLGSSTQLSSESTDDMVADVLAAAAASGTEASPSASDMEAMAAAIDPTLLAISGAGAENHQTSLQPNVATAPSDVDATFDFSPTAPASEYAGFNMDTAMDLDLCALLAVSETSGSSVASPGGPPTPLSAAGEGANSTPCVFTPSTSTTDVNYQGLNAQQGHHQAPMGSNQGTHVVELRRRIVAHQGFIDLAADDPIAAAAILMQLASMASLPARDESTGPAVPGPVTKPAVVAGVAPAFAASSFTAPTFTVPSTSTVHATSAQPAAAPVAKRQAAGPGRPAHDPQKAKDAIARAKERRAQLAEELKRARVELWETTIEQGVLLNLAKEMGAGQGFGMSVPFRSS</sequence>
<feature type="compositionally biased region" description="Pro residues" evidence="1">
    <location>
        <begin position="158"/>
        <end position="170"/>
    </location>
</feature>
<name>R7S3T2_PUNST</name>
<organism evidence="2 3">
    <name type="scientific">Punctularia strigosozonata (strain HHB-11173)</name>
    <name type="common">White-rot fungus</name>
    <dbReference type="NCBI Taxonomy" id="741275"/>
    <lineage>
        <taxon>Eukaryota</taxon>
        <taxon>Fungi</taxon>
        <taxon>Dikarya</taxon>
        <taxon>Basidiomycota</taxon>
        <taxon>Agaricomycotina</taxon>
        <taxon>Agaricomycetes</taxon>
        <taxon>Corticiales</taxon>
        <taxon>Punctulariaceae</taxon>
        <taxon>Punctularia</taxon>
    </lineage>
</organism>
<feature type="region of interest" description="Disordered" evidence="1">
    <location>
        <begin position="1"/>
        <end position="175"/>
    </location>
</feature>
<reference evidence="3" key="1">
    <citation type="journal article" date="2012" name="Science">
        <title>The Paleozoic origin of enzymatic lignin decomposition reconstructed from 31 fungal genomes.</title>
        <authorList>
            <person name="Floudas D."/>
            <person name="Binder M."/>
            <person name="Riley R."/>
            <person name="Barry K."/>
            <person name="Blanchette R.A."/>
            <person name="Henrissat B."/>
            <person name="Martinez A.T."/>
            <person name="Otillar R."/>
            <person name="Spatafora J.W."/>
            <person name="Yadav J.S."/>
            <person name="Aerts A."/>
            <person name="Benoit I."/>
            <person name="Boyd A."/>
            <person name="Carlson A."/>
            <person name="Copeland A."/>
            <person name="Coutinho P.M."/>
            <person name="de Vries R.P."/>
            <person name="Ferreira P."/>
            <person name="Findley K."/>
            <person name="Foster B."/>
            <person name="Gaskell J."/>
            <person name="Glotzer D."/>
            <person name="Gorecki P."/>
            <person name="Heitman J."/>
            <person name="Hesse C."/>
            <person name="Hori C."/>
            <person name="Igarashi K."/>
            <person name="Jurgens J.A."/>
            <person name="Kallen N."/>
            <person name="Kersten P."/>
            <person name="Kohler A."/>
            <person name="Kuees U."/>
            <person name="Kumar T.K.A."/>
            <person name="Kuo A."/>
            <person name="LaButti K."/>
            <person name="Larrondo L.F."/>
            <person name="Lindquist E."/>
            <person name="Ling A."/>
            <person name="Lombard V."/>
            <person name="Lucas S."/>
            <person name="Lundell T."/>
            <person name="Martin R."/>
            <person name="McLaughlin D.J."/>
            <person name="Morgenstern I."/>
            <person name="Morin E."/>
            <person name="Murat C."/>
            <person name="Nagy L.G."/>
            <person name="Nolan M."/>
            <person name="Ohm R.A."/>
            <person name="Patyshakuliyeva A."/>
            <person name="Rokas A."/>
            <person name="Ruiz-Duenas F.J."/>
            <person name="Sabat G."/>
            <person name="Salamov A."/>
            <person name="Samejima M."/>
            <person name="Schmutz J."/>
            <person name="Slot J.C."/>
            <person name="St John F."/>
            <person name="Stenlid J."/>
            <person name="Sun H."/>
            <person name="Sun S."/>
            <person name="Syed K."/>
            <person name="Tsang A."/>
            <person name="Wiebenga A."/>
            <person name="Young D."/>
            <person name="Pisabarro A."/>
            <person name="Eastwood D.C."/>
            <person name="Martin F."/>
            <person name="Cullen D."/>
            <person name="Grigoriev I.V."/>
            <person name="Hibbett D.S."/>
        </authorList>
    </citation>
    <scope>NUCLEOTIDE SEQUENCE [LARGE SCALE GENOMIC DNA]</scope>
    <source>
        <strain evidence="3">HHB-11173 SS5</strain>
    </source>
</reference>
<accession>R7S3T2</accession>
<gene>
    <name evidence="2" type="ORF">PUNSTDRAFT_146180</name>
</gene>
<dbReference type="OMA" id="EPRINKY"/>
<evidence type="ECO:0000256" key="1">
    <source>
        <dbReference type="SAM" id="MobiDB-lite"/>
    </source>
</evidence>
<dbReference type="GeneID" id="18881591"/>
<dbReference type="RefSeq" id="XP_007387786.1">
    <property type="nucleotide sequence ID" value="XM_007387724.1"/>
</dbReference>
<feature type="compositionally biased region" description="Pro residues" evidence="1">
    <location>
        <begin position="309"/>
        <end position="330"/>
    </location>
</feature>
<evidence type="ECO:0000313" key="2">
    <source>
        <dbReference type="EMBL" id="EIN04863.1"/>
    </source>
</evidence>
<feature type="region of interest" description="Disordered" evidence="1">
    <location>
        <begin position="787"/>
        <end position="815"/>
    </location>
</feature>
<dbReference type="AlphaFoldDB" id="R7S3T2"/>
<feature type="region of interest" description="Disordered" evidence="1">
    <location>
        <begin position="641"/>
        <end position="663"/>
    </location>
</feature>
<dbReference type="Proteomes" id="UP000054196">
    <property type="component" value="Unassembled WGS sequence"/>
</dbReference>
<feature type="compositionally biased region" description="Polar residues" evidence="1">
    <location>
        <begin position="369"/>
        <end position="384"/>
    </location>
</feature>
<keyword evidence="3" id="KW-1185">Reference proteome</keyword>
<feature type="compositionally biased region" description="Low complexity" evidence="1">
    <location>
        <begin position="95"/>
        <end position="127"/>
    </location>
</feature>
<proteinExistence type="predicted"/>
<dbReference type="eggNOG" id="ENOG502SIN1">
    <property type="taxonomic scope" value="Eukaryota"/>
</dbReference>
<dbReference type="OrthoDB" id="3264780at2759"/>
<feature type="region of interest" description="Disordered" evidence="1">
    <location>
        <begin position="412"/>
        <end position="431"/>
    </location>
</feature>
<feature type="region of interest" description="Disordered" evidence="1">
    <location>
        <begin position="195"/>
        <end position="266"/>
    </location>
</feature>
<dbReference type="KEGG" id="psq:PUNSTDRAFT_146180"/>
<dbReference type="EMBL" id="JH687552">
    <property type="protein sequence ID" value="EIN04863.1"/>
    <property type="molecule type" value="Genomic_DNA"/>
</dbReference>
<feature type="compositionally biased region" description="Low complexity" evidence="1">
    <location>
        <begin position="787"/>
        <end position="802"/>
    </location>
</feature>